<evidence type="ECO:0000256" key="2">
    <source>
        <dbReference type="ARBA" id="ARBA00005695"/>
    </source>
</evidence>
<evidence type="ECO:0000313" key="7">
    <source>
        <dbReference type="EMBL" id="UQS85529.1"/>
    </source>
</evidence>
<gene>
    <name evidence="7" type="ORF">MOO46_02800</name>
</gene>
<dbReference type="InterPro" id="IPR039424">
    <property type="entry name" value="SBP_5"/>
</dbReference>
<dbReference type="PANTHER" id="PTHR30290:SF10">
    <property type="entry name" value="PERIPLASMIC OLIGOPEPTIDE-BINDING PROTEIN-RELATED"/>
    <property type="match status" value="1"/>
</dbReference>
<accession>A0ABY4PIF6</accession>
<comment type="similarity">
    <text evidence="2">Belongs to the bacterial solute-binding protein 5 family.</text>
</comment>
<feature type="domain" description="Solute-binding protein family 5" evidence="6">
    <location>
        <begin position="78"/>
        <end position="464"/>
    </location>
</feature>
<evidence type="ECO:0000313" key="8">
    <source>
        <dbReference type="Proteomes" id="UP000831859"/>
    </source>
</evidence>
<sequence>MKWKKSIVGIMTAGLAMVLVACGSQSSQDKQINSKQLNLSYPTEISSMDNTKASDSSSLTMLYHTTEGLYRLGENDKIDNALATSYKVSNDGKQYTFNLRKGAKWVNGQEVTAKDFVYSWRRAANPKSASQYAYLFAQIQNYDSIQKGQMSPDNLGVKADGNYKLVVNLNKPVPYFRRLLSFPVFFPLQQSVVDKYGKSYGENSNKTNSDGPFVLKKWNGTNENWQLIKNNKYWNAKNVHLDKINVSVVKNPSTSLNLFQQGKLDVTPLNGDQVVNYKNEKGFKSFTGGATVYMLLNQKKNPILRNANARRALSLAINREELSNNVLRDGSVPAKGLVPSKLASMKGNASDKTFGDKSYVKDAVSYNLNEAKSLWKKAMKQENMSSVNLSILTADDDQSKANAEFLQTQLDKLPGLSINVTSIPDKTRMSRQDNGQFDIAINKWGADFSDPINFLQLFESNNSMNFSKWSNSSFDNYIEMSNNRDANNSEKRFDDLVNAEKVLMQNQGVIPLYQPATAELWNTHINGYIWNPAGMSRNWINIKINN</sequence>
<evidence type="ECO:0000256" key="5">
    <source>
        <dbReference type="SAM" id="SignalP"/>
    </source>
</evidence>
<dbReference type="EMBL" id="CP093362">
    <property type="protein sequence ID" value="UQS85529.1"/>
    <property type="molecule type" value="Genomic_DNA"/>
</dbReference>
<evidence type="ECO:0000256" key="1">
    <source>
        <dbReference type="ARBA" id="ARBA00004196"/>
    </source>
</evidence>
<dbReference type="Pfam" id="PF00496">
    <property type="entry name" value="SBP_bac_5"/>
    <property type="match status" value="1"/>
</dbReference>
<reference evidence="7 8" key="1">
    <citation type="journal article" date="2022" name="Int. J. Syst. Evol. Microbiol.">
        <title>Apilactobacillus apisilvae sp. nov., Nicolia spurrieriana gen. nov. sp. nov., Bombilactobacillus folatiphilus sp. nov. and Bombilactobacillus thymidiniphilus sp. nov., four new lactic acid bacterial isolates from stingless bees Tetragonula carbonaria and Austroplebeia australis.</title>
        <authorList>
            <person name="Oliphant S.A."/>
            <person name="Watson-Haigh N.S."/>
            <person name="Sumby K.M."/>
            <person name="Gardner J."/>
            <person name="Groom S."/>
            <person name="Jiranek V."/>
        </authorList>
    </citation>
    <scope>NUCLEOTIDE SEQUENCE [LARGE SCALE GENOMIC DNA]</scope>
    <source>
        <strain evidence="7 8">SG5_A10</strain>
    </source>
</reference>
<comment type="subcellular location">
    <subcellularLocation>
        <location evidence="1">Cell envelope</location>
    </subcellularLocation>
</comment>
<dbReference type="PROSITE" id="PS51257">
    <property type="entry name" value="PROKAR_LIPOPROTEIN"/>
    <property type="match status" value="1"/>
</dbReference>
<dbReference type="InterPro" id="IPR000914">
    <property type="entry name" value="SBP_5_dom"/>
</dbReference>
<keyword evidence="8" id="KW-1185">Reference proteome</keyword>
<feature type="chain" id="PRO_5046839956" evidence="5">
    <location>
        <begin position="22"/>
        <end position="546"/>
    </location>
</feature>
<proteinExistence type="inferred from homology"/>
<organism evidence="7 8">
    <name type="scientific">Apilactobacillus apisilvae</name>
    <dbReference type="NCBI Taxonomy" id="2923364"/>
    <lineage>
        <taxon>Bacteria</taxon>
        <taxon>Bacillati</taxon>
        <taxon>Bacillota</taxon>
        <taxon>Bacilli</taxon>
        <taxon>Lactobacillales</taxon>
        <taxon>Lactobacillaceae</taxon>
        <taxon>Apilactobacillus</taxon>
    </lineage>
</organism>
<feature type="signal peptide" evidence="5">
    <location>
        <begin position="1"/>
        <end position="21"/>
    </location>
</feature>
<evidence type="ECO:0000259" key="6">
    <source>
        <dbReference type="Pfam" id="PF00496"/>
    </source>
</evidence>
<dbReference type="RefSeq" id="WP_249511500.1">
    <property type="nucleotide sequence ID" value="NZ_CP093362.1"/>
</dbReference>
<dbReference type="SUPFAM" id="SSF53850">
    <property type="entry name" value="Periplasmic binding protein-like II"/>
    <property type="match status" value="1"/>
</dbReference>
<keyword evidence="3" id="KW-0813">Transport</keyword>
<dbReference type="PANTHER" id="PTHR30290">
    <property type="entry name" value="PERIPLASMIC BINDING COMPONENT OF ABC TRANSPORTER"/>
    <property type="match status" value="1"/>
</dbReference>
<dbReference type="CDD" id="cd08504">
    <property type="entry name" value="PBP2_OppA"/>
    <property type="match status" value="1"/>
</dbReference>
<dbReference type="InterPro" id="IPR030678">
    <property type="entry name" value="Peptide/Ni-bd"/>
</dbReference>
<dbReference type="Gene3D" id="3.90.76.10">
    <property type="entry name" value="Dipeptide-binding Protein, Domain 1"/>
    <property type="match status" value="1"/>
</dbReference>
<evidence type="ECO:0000256" key="4">
    <source>
        <dbReference type="ARBA" id="ARBA00022729"/>
    </source>
</evidence>
<dbReference type="Proteomes" id="UP000831859">
    <property type="component" value="Chromosome"/>
</dbReference>
<name>A0ABY4PIF6_9LACO</name>
<dbReference type="PIRSF" id="PIRSF002741">
    <property type="entry name" value="MppA"/>
    <property type="match status" value="1"/>
</dbReference>
<keyword evidence="4 5" id="KW-0732">Signal</keyword>
<evidence type="ECO:0000256" key="3">
    <source>
        <dbReference type="ARBA" id="ARBA00022448"/>
    </source>
</evidence>
<dbReference type="Gene3D" id="3.40.190.10">
    <property type="entry name" value="Periplasmic binding protein-like II"/>
    <property type="match status" value="1"/>
</dbReference>
<protein>
    <submittedName>
        <fullName evidence="7">Peptide ABC transporter substrate-binding protein</fullName>
    </submittedName>
</protein>
<dbReference type="Gene3D" id="3.10.105.10">
    <property type="entry name" value="Dipeptide-binding Protein, Domain 3"/>
    <property type="match status" value="1"/>
</dbReference>